<evidence type="ECO:0000313" key="6">
    <source>
        <dbReference type="EMBL" id="MBZ9612322.1"/>
    </source>
</evidence>
<accession>A0ABS7X9W7</accession>
<dbReference type="Proteomes" id="UP000663814">
    <property type="component" value="Unassembled WGS sequence"/>
</dbReference>
<dbReference type="EMBL" id="JAERPS020000004">
    <property type="protein sequence ID" value="MBZ9612322.1"/>
    <property type="molecule type" value="Genomic_DNA"/>
</dbReference>
<feature type="domain" description="Tyr recombinase" evidence="5">
    <location>
        <begin position="215"/>
        <end position="397"/>
    </location>
</feature>
<dbReference type="InterPro" id="IPR010998">
    <property type="entry name" value="Integrase_recombinase_N"/>
</dbReference>
<dbReference type="InterPro" id="IPR013762">
    <property type="entry name" value="Integrase-like_cat_sf"/>
</dbReference>
<evidence type="ECO:0000313" key="7">
    <source>
        <dbReference type="Proteomes" id="UP000663814"/>
    </source>
</evidence>
<evidence type="ECO:0000256" key="4">
    <source>
        <dbReference type="ARBA" id="ARBA00023172"/>
    </source>
</evidence>
<dbReference type="Gene3D" id="3.30.160.390">
    <property type="entry name" value="Integrase, DNA-binding domain"/>
    <property type="match status" value="1"/>
</dbReference>
<evidence type="ECO:0000256" key="2">
    <source>
        <dbReference type="ARBA" id="ARBA00022908"/>
    </source>
</evidence>
<dbReference type="RefSeq" id="WP_205311549.1">
    <property type="nucleotide sequence ID" value="NZ_JAERPS020000004.1"/>
</dbReference>
<keyword evidence="7" id="KW-1185">Reference proteome</keyword>
<dbReference type="InterPro" id="IPR011010">
    <property type="entry name" value="DNA_brk_join_enz"/>
</dbReference>
<dbReference type="PANTHER" id="PTHR30629:SF2">
    <property type="entry name" value="PROPHAGE INTEGRASE INTS-RELATED"/>
    <property type="match status" value="1"/>
</dbReference>
<dbReference type="PROSITE" id="PS51898">
    <property type="entry name" value="TYR_RECOMBINASE"/>
    <property type="match status" value="1"/>
</dbReference>
<evidence type="ECO:0000259" key="5">
    <source>
        <dbReference type="PROSITE" id="PS51898"/>
    </source>
</evidence>
<proteinExistence type="inferred from homology"/>
<keyword evidence="2" id="KW-0229">DNA integration</keyword>
<evidence type="ECO:0000256" key="1">
    <source>
        <dbReference type="ARBA" id="ARBA00008857"/>
    </source>
</evidence>
<dbReference type="Gene3D" id="1.10.150.130">
    <property type="match status" value="1"/>
</dbReference>
<dbReference type="InterPro" id="IPR050808">
    <property type="entry name" value="Phage_Integrase"/>
</dbReference>
<organism evidence="6 7">
    <name type="scientific">Rheinheimera maricola</name>
    <dbReference type="NCBI Taxonomy" id="2793282"/>
    <lineage>
        <taxon>Bacteria</taxon>
        <taxon>Pseudomonadati</taxon>
        <taxon>Pseudomonadota</taxon>
        <taxon>Gammaproteobacteria</taxon>
        <taxon>Chromatiales</taxon>
        <taxon>Chromatiaceae</taxon>
        <taxon>Rheinheimera</taxon>
    </lineage>
</organism>
<dbReference type="InterPro" id="IPR038488">
    <property type="entry name" value="Integrase_DNA-bd_sf"/>
</dbReference>
<sequence>MKILSSTFPFTEKKISDVLPECKTRRYTDKHLPNLKLVVTPKGSKTYYAMYKVAGQARSVKVGFANEVSLTDARARVVELVNSEKEKRHRTFLPPDLKKLQTLERLSGFTVQDAYRAYYDNHLKHRKTSGNRQHALHHTYTNYLQPMLGKLDITELNRKWLAKCLKNIFLAKGYTIHNKCVTVLKAMFNYCLVYEDNYALEFNPASLLKKETGVVRSRYLSMPEIVNLLTELNTLNHPVFTDLFKMALFTGARIGNVKSMRWDEIDFNNATWIVPAIKTKTNKTYHLPLTAQAIEILSNRYQQRSESPFVFTSNRSASGHVMGGDAIWKKVITSAGLYSKNKDIRIRKHDLRRTFASLQALKGVDINTISKTLGHTDIKHTQIYAQIDSIKSKAAIDLAFGDLPLNCK</sequence>
<dbReference type="InterPro" id="IPR002104">
    <property type="entry name" value="Integrase_catalytic"/>
</dbReference>
<comment type="similarity">
    <text evidence="1">Belongs to the 'phage' integrase family.</text>
</comment>
<dbReference type="Pfam" id="PF00589">
    <property type="entry name" value="Phage_integrase"/>
    <property type="match status" value="1"/>
</dbReference>
<reference evidence="6 7" key="1">
    <citation type="submission" date="2021-08" db="EMBL/GenBank/DDBJ databases">
        <title>Rheinheimera aquimaris sp. nov., isolated from seawater of the East Sea in Korea.</title>
        <authorList>
            <person name="Kim K.H."/>
            <person name="Wenting R."/>
            <person name="Kim K.R."/>
            <person name="Jeon C.O."/>
        </authorList>
    </citation>
    <scope>NUCLEOTIDE SEQUENCE [LARGE SCALE GENOMIC DNA]</scope>
    <source>
        <strain evidence="6 7">MA-13</strain>
    </source>
</reference>
<keyword evidence="4" id="KW-0233">DNA recombination</keyword>
<keyword evidence="3" id="KW-0238">DNA-binding</keyword>
<protein>
    <submittedName>
        <fullName evidence="6">Tyrosine-type recombinase/integrase</fullName>
    </submittedName>
</protein>
<comment type="caution">
    <text evidence="6">The sequence shown here is derived from an EMBL/GenBank/DDBJ whole genome shotgun (WGS) entry which is preliminary data.</text>
</comment>
<gene>
    <name evidence="6" type="ORF">I4W93_012010</name>
</gene>
<name>A0ABS7X9W7_9GAMM</name>
<evidence type="ECO:0000256" key="3">
    <source>
        <dbReference type="ARBA" id="ARBA00023125"/>
    </source>
</evidence>
<dbReference type="PANTHER" id="PTHR30629">
    <property type="entry name" value="PROPHAGE INTEGRASE"/>
    <property type="match status" value="1"/>
</dbReference>
<dbReference type="Gene3D" id="1.10.443.10">
    <property type="entry name" value="Intergrase catalytic core"/>
    <property type="match status" value="1"/>
</dbReference>
<dbReference type="SUPFAM" id="SSF56349">
    <property type="entry name" value="DNA breaking-rejoining enzymes"/>
    <property type="match status" value="1"/>
</dbReference>